<dbReference type="AlphaFoldDB" id="A0AAD1XC49"/>
<protein>
    <submittedName>
        <fullName evidence="1">Uncharacterized protein</fullName>
    </submittedName>
</protein>
<accession>A0AAD1XC49</accession>
<evidence type="ECO:0000313" key="2">
    <source>
        <dbReference type="Proteomes" id="UP001295684"/>
    </source>
</evidence>
<proteinExistence type="predicted"/>
<comment type="caution">
    <text evidence="1">The sequence shown here is derived from an EMBL/GenBank/DDBJ whole genome shotgun (WGS) entry which is preliminary data.</text>
</comment>
<evidence type="ECO:0000313" key="1">
    <source>
        <dbReference type="EMBL" id="CAI2365085.1"/>
    </source>
</evidence>
<gene>
    <name evidence="1" type="ORF">ECRASSUSDP1_LOCUS6435</name>
</gene>
<dbReference type="EMBL" id="CAMPGE010006240">
    <property type="protein sequence ID" value="CAI2365085.1"/>
    <property type="molecule type" value="Genomic_DNA"/>
</dbReference>
<dbReference type="Proteomes" id="UP001295684">
    <property type="component" value="Unassembled WGS sequence"/>
</dbReference>
<keyword evidence="2" id="KW-1185">Reference proteome</keyword>
<organism evidence="1 2">
    <name type="scientific">Euplotes crassus</name>
    <dbReference type="NCBI Taxonomy" id="5936"/>
    <lineage>
        <taxon>Eukaryota</taxon>
        <taxon>Sar</taxon>
        <taxon>Alveolata</taxon>
        <taxon>Ciliophora</taxon>
        <taxon>Intramacronucleata</taxon>
        <taxon>Spirotrichea</taxon>
        <taxon>Hypotrichia</taxon>
        <taxon>Euplotida</taxon>
        <taxon>Euplotidae</taxon>
        <taxon>Moneuplotes</taxon>
    </lineage>
</organism>
<reference evidence="1" key="1">
    <citation type="submission" date="2023-07" db="EMBL/GenBank/DDBJ databases">
        <authorList>
            <consortium name="AG Swart"/>
            <person name="Singh M."/>
            <person name="Singh A."/>
            <person name="Seah K."/>
            <person name="Emmerich C."/>
        </authorList>
    </citation>
    <scope>NUCLEOTIDE SEQUENCE</scope>
    <source>
        <strain evidence="1">DP1</strain>
    </source>
</reference>
<sequence length="135" mass="15594">MEPDQRLFIRQMKHSPATKPVSFIPLGAQSYSKSPRVSSKIHIFNFPPIVAPKHTPKPLNFRRPKFSYNGRKVFSERKQKKKIGWLSGNMNKKQHSTAKKVLKPYSNLVNKMKRGSHKTREDKRLAIQGTILTTL</sequence>
<name>A0AAD1XC49_EUPCR</name>